<dbReference type="Proteomes" id="UP000011518">
    <property type="component" value="Unassembled WGS sequence"/>
</dbReference>
<name>L9L4B9_TUPCH</name>
<dbReference type="EMBL" id="KB320521">
    <property type="protein sequence ID" value="ELW69808.1"/>
    <property type="molecule type" value="Genomic_DNA"/>
</dbReference>
<dbReference type="AlphaFoldDB" id="L9L4B9"/>
<dbReference type="InParanoid" id="L9L4B9"/>
<protein>
    <submittedName>
        <fullName evidence="1">Uncharacterized protein</fullName>
    </submittedName>
</protein>
<reference evidence="2" key="1">
    <citation type="submission" date="2012-07" db="EMBL/GenBank/DDBJ databases">
        <title>Genome of the Chinese tree shrew, a rising model animal genetically related to primates.</title>
        <authorList>
            <person name="Zhang G."/>
            <person name="Fan Y."/>
            <person name="Yao Y."/>
            <person name="Huang Z."/>
        </authorList>
    </citation>
    <scope>NUCLEOTIDE SEQUENCE [LARGE SCALE GENOMIC DNA]</scope>
</reference>
<sequence>MVGDVDRSFAKGQLRRSLPGPREGFARILTVAVDLGIRGLSFWTPMETPCHPGPTLSTVFLTRSEHLLTPVLPTGHAWLLRVQSSFMLCISNSTATRCSSSLGHRLLISDNTLFPSGISKKTR</sequence>
<evidence type="ECO:0000313" key="2">
    <source>
        <dbReference type="Proteomes" id="UP000011518"/>
    </source>
</evidence>
<accession>L9L4B9</accession>
<reference evidence="2" key="2">
    <citation type="journal article" date="2013" name="Nat. Commun.">
        <title>Genome of the Chinese tree shrew.</title>
        <authorList>
            <person name="Fan Y."/>
            <person name="Huang Z.Y."/>
            <person name="Cao C.C."/>
            <person name="Chen C.S."/>
            <person name="Chen Y.X."/>
            <person name="Fan D.D."/>
            <person name="He J."/>
            <person name="Hou H.L."/>
            <person name="Hu L."/>
            <person name="Hu X.T."/>
            <person name="Jiang X.T."/>
            <person name="Lai R."/>
            <person name="Lang Y.S."/>
            <person name="Liang B."/>
            <person name="Liao S.G."/>
            <person name="Mu D."/>
            <person name="Ma Y.Y."/>
            <person name="Niu Y.Y."/>
            <person name="Sun X.Q."/>
            <person name="Xia J.Q."/>
            <person name="Xiao J."/>
            <person name="Xiong Z.Q."/>
            <person name="Xu L."/>
            <person name="Yang L."/>
            <person name="Zhang Y."/>
            <person name="Zhao W."/>
            <person name="Zhao X.D."/>
            <person name="Zheng Y.T."/>
            <person name="Zhou J.M."/>
            <person name="Zhu Y.B."/>
            <person name="Zhang G.J."/>
            <person name="Wang J."/>
            <person name="Yao Y.G."/>
        </authorList>
    </citation>
    <scope>NUCLEOTIDE SEQUENCE [LARGE SCALE GENOMIC DNA]</scope>
</reference>
<keyword evidence="2" id="KW-1185">Reference proteome</keyword>
<proteinExistence type="predicted"/>
<organism evidence="1 2">
    <name type="scientific">Tupaia chinensis</name>
    <name type="common">Chinese tree shrew</name>
    <name type="synonym">Tupaia belangeri chinensis</name>
    <dbReference type="NCBI Taxonomy" id="246437"/>
    <lineage>
        <taxon>Eukaryota</taxon>
        <taxon>Metazoa</taxon>
        <taxon>Chordata</taxon>
        <taxon>Craniata</taxon>
        <taxon>Vertebrata</taxon>
        <taxon>Euteleostomi</taxon>
        <taxon>Mammalia</taxon>
        <taxon>Eutheria</taxon>
        <taxon>Euarchontoglires</taxon>
        <taxon>Scandentia</taxon>
        <taxon>Tupaiidae</taxon>
        <taxon>Tupaia</taxon>
    </lineage>
</organism>
<evidence type="ECO:0000313" key="1">
    <source>
        <dbReference type="EMBL" id="ELW69808.1"/>
    </source>
</evidence>
<gene>
    <name evidence="1" type="ORF">TREES_T100017658</name>
</gene>